<evidence type="ECO:0000313" key="1">
    <source>
        <dbReference type="EMBL" id="PXF60779.1"/>
    </source>
</evidence>
<name>A0AC61L344_9EURY</name>
<sequence>MTETTSCIDKIASAVRKCDVRSITCVPGYPVTELAELLITEADAKWCINEKVALEIALGASASGIRSMAIVKHVGMNLLSDPLITASTHRIGAGVVIIAGDDPMAVASQNEQDSRYWGLIAEVPVLDPNPINLHDAIFEAYRISEIVSTPVIVRATDHVLRSGYVGRGKAQTLNLPEPFDRAIWEYSMHGRHQLFHRDTYPLIEDMSERSRLNQYHEGGRSGGGQVCIISSGYSSMIVTSIMRRKGIEMPHISLSFVSPLPVKRITEFTCDRRVLVVEETEPVIEGQLGTGTYKILGRRSGHLPYGGLTEDDILFAIENMDKNEIVLDTTPETLKNRGYSLDICDDCPFIPVYEAVRAVKKSSGMKLMIAGDMGCSIRTAPTGVVDVAYALGGAIGVASGMPAKSVAIIGDFGLVHSGLQALIDAEFNQRDVLVIVLANRVSAMTGGQKVPDPERIIRACCSDVAVIDETAGGQTIEQLLRERLSAKGVSVIVALGACRKDPGVL</sequence>
<organism evidence="1 2">
    <name type="scientific">Candidatus Methanogaster sp</name>
    <dbReference type="NCBI Taxonomy" id="3386292"/>
    <lineage>
        <taxon>Archaea</taxon>
        <taxon>Methanobacteriati</taxon>
        <taxon>Methanobacteriota</taxon>
        <taxon>Stenosarchaea group</taxon>
        <taxon>Methanomicrobia</taxon>
        <taxon>Methanosarcinales</taxon>
        <taxon>ANME-2 cluster</taxon>
        <taxon>Candidatus Methanogasteraceae</taxon>
        <taxon>Candidatus Methanogaster</taxon>
    </lineage>
</organism>
<reference evidence="1" key="1">
    <citation type="submission" date="2018-01" db="EMBL/GenBank/DDBJ databases">
        <authorList>
            <person name="Krukenberg V."/>
        </authorList>
    </citation>
    <scope>NUCLEOTIDE SEQUENCE</scope>
    <source>
        <strain evidence="1">E20ANME2</strain>
    </source>
</reference>
<protein>
    <submittedName>
        <fullName evidence="1">Indolepyruvate ferredoxin oxidoreductase</fullName>
    </submittedName>
</protein>
<comment type="caution">
    <text evidence="1">The sequence shown here is derived from an EMBL/GenBank/DDBJ whole genome shotgun (WGS) entry which is preliminary data.</text>
</comment>
<proteinExistence type="predicted"/>
<dbReference type="EMBL" id="PQXF01000011">
    <property type="protein sequence ID" value="PXF60779.1"/>
    <property type="molecule type" value="Genomic_DNA"/>
</dbReference>
<evidence type="ECO:0000313" key="2">
    <source>
        <dbReference type="Proteomes" id="UP000248329"/>
    </source>
</evidence>
<accession>A0AC61L344</accession>
<dbReference type="Proteomes" id="UP000248329">
    <property type="component" value="Unassembled WGS sequence"/>
</dbReference>
<gene>
    <name evidence="1" type="ORF">C4B59_07220</name>
</gene>